<reference evidence="5" key="1">
    <citation type="submission" date="2016-10" db="EMBL/GenBank/DDBJ databases">
        <authorList>
            <person name="Varghese N."/>
            <person name="Submissions S."/>
        </authorList>
    </citation>
    <scope>NUCLEOTIDE SEQUENCE [LARGE SCALE GENOMIC DNA]</scope>
    <source>
        <strain evidence="5">CGMCC 4.3530</strain>
    </source>
</reference>
<evidence type="ECO:0000259" key="2">
    <source>
        <dbReference type="Pfam" id="PF14231"/>
    </source>
</evidence>
<dbReference type="STRING" id="418495.SAMN05216215_104540"/>
<name>A0A1H3Q470_9PSEU</name>
<feature type="region of interest" description="Disordered" evidence="1">
    <location>
        <begin position="23"/>
        <end position="43"/>
    </location>
</feature>
<dbReference type="InterPro" id="IPR025951">
    <property type="entry name" value="GXWXG_dom"/>
</dbReference>
<dbReference type="EMBL" id="FNOK01000045">
    <property type="protein sequence ID" value="SDZ07539.1"/>
    <property type="molecule type" value="Genomic_DNA"/>
</dbReference>
<proteinExistence type="predicted"/>
<dbReference type="AlphaFoldDB" id="A0A1H3Q470"/>
<feature type="domain" description="DUF4334" evidence="3">
    <location>
        <begin position="144"/>
        <end position="204"/>
    </location>
</feature>
<keyword evidence="5" id="KW-1185">Reference proteome</keyword>
<gene>
    <name evidence="4" type="ORF">SAMN05216215_104540</name>
</gene>
<evidence type="ECO:0000313" key="4">
    <source>
        <dbReference type="EMBL" id="SDZ07539.1"/>
    </source>
</evidence>
<accession>A0A1H3Q470</accession>
<feature type="domain" description="GXWXG" evidence="2">
    <location>
        <begin position="75"/>
        <end position="134"/>
    </location>
</feature>
<evidence type="ECO:0000256" key="1">
    <source>
        <dbReference type="SAM" id="MobiDB-lite"/>
    </source>
</evidence>
<evidence type="ECO:0000313" key="5">
    <source>
        <dbReference type="Proteomes" id="UP000199529"/>
    </source>
</evidence>
<organism evidence="4 5">
    <name type="scientific">Saccharopolyspora shandongensis</name>
    <dbReference type="NCBI Taxonomy" id="418495"/>
    <lineage>
        <taxon>Bacteria</taxon>
        <taxon>Bacillati</taxon>
        <taxon>Actinomycetota</taxon>
        <taxon>Actinomycetes</taxon>
        <taxon>Pseudonocardiales</taxon>
        <taxon>Pseudonocardiaceae</taxon>
        <taxon>Saccharopolyspora</taxon>
    </lineage>
</organism>
<evidence type="ECO:0000259" key="3">
    <source>
        <dbReference type="Pfam" id="PF14232"/>
    </source>
</evidence>
<dbReference type="Pfam" id="PF14232">
    <property type="entry name" value="DUF4334"/>
    <property type="match status" value="1"/>
</dbReference>
<dbReference type="Gene3D" id="2.40.128.580">
    <property type="entry name" value="GXWXG domain"/>
    <property type="match status" value="1"/>
</dbReference>
<protein>
    <submittedName>
        <fullName evidence="4">GXWXG protein</fullName>
    </submittedName>
</protein>
<dbReference type="InterPro" id="IPR025568">
    <property type="entry name" value="DUF4334"/>
</dbReference>
<dbReference type="Proteomes" id="UP000199529">
    <property type="component" value="Unassembled WGS sequence"/>
</dbReference>
<dbReference type="Pfam" id="PF14231">
    <property type="entry name" value="GXWXG"/>
    <property type="match status" value="1"/>
</dbReference>
<sequence length="214" mass="24674">MRVHVLATVRWFQSETLPRCRRMRAGKPKRPLSADQESSVPMETQMSATQTLDTIQVFRRLRDQSSGVNTDELDALFQKLESVSFGNLIGGRWKGGVFQTGHKAIKWLDEIKWYGKQFNSQLDVKPLLCREEDGEIYSRRQNDGEASIWRIEFREELSAAMVYDKVAIVDHFRLVDSATVMGIMTGKDDMVYDNGKYCYFYLERDRHAGGTEGM</sequence>